<dbReference type="PROSITE" id="PS50853">
    <property type="entry name" value="FN3"/>
    <property type="match status" value="1"/>
</dbReference>
<dbReference type="PANTHER" id="PTHR10075:SF100">
    <property type="entry name" value="FASCICLIN-2"/>
    <property type="match status" value="1"/>
</dbReference>
<keyword evidence="5" id="KW-1133">Transmembrane helix</keyword>
<dbReference type="SMART" id="SM00408">
    <property type="entry name" value="IGc2"/>
    <property type="match status" value="4"/>
</dbReference>
<dbReference type="Gene3D" id="2.60.40.10">
    <property type="entry name" value="Immunoglobulins"/>
    <property type="match status" value="5"/>
</dbReference>
<evidence type="ECO:0000256" key="5">
    <source>
        <dbReference type="SAM" id="Phobius"/>
    </source>
</evidence>
<feature type="domain" description="Ig-like" evidence="6">
    <location>
        <begin position="290"/>
        <end position="385"/>
    </location>
</feature>
<evidence type="ECO:0000256" key="2">
    <source>
        <dbReference type="ARBA" id="ARBA00023136"/>
    </source>
</evidence>
<comment type="subcellular location">
    <subcellularLocation>
        <location evidence="1">Membrane</location>
        <topology evidence="1">Single-pass membrane protein</topology>
    </subcellularLocation>
</comment>
<evidence type="ECO:0000313" key="9">
    <source>
        <dbReference type="Proteomes" id="UP000283509"/>
    </source>
</evidence>
<dbReference type="InterPro" id="IPR013162">
    <property type="entry name" value="CD80_C2-set"/>
</dbReference>
<reference evidence="8 9" key="2">
    <citation type="submission" date="2019-01" db="EMBL/GenBank/DDBJ databases">
        <title>The decoding of complex shrimp genome reveals the adaptation for benthos swimmer, frequently molting mechanism and breeding impact on genome.</title>
        <authorList>
            <person name="Sun Y."/>
            <person name="Gao Y."/>
            <person name="Yu Y."/>
        </authorList>
    </citation>
    <scope>NUCLEOTIDE SEQUENCE [LARGE SCALE GENOMIC DNA]</scope>
    <source>
        <tissue evidence="8">Muscle</tissue>
    </source>
</reference>
<feature type="domain" description="Fibronectin type-III" evidence="7">
    <location>
        <begin position="396"/>
        <end position="487"/>
    </location>
</feature>
<dbReference type="InterPro" id="IPR003961">
    <property type="entry name" value="FN3_dom"/>
</dbReference>
<dbReference type="GO" id="GO:0030424">
    <property type="term" value="C:axon"/>
    <property type="evidence" value="ECO:0007669"/>
    <property type="project" value="TreeGrafter"/>
</dbReference>
<evidence type="ECO:0000313" key="8">
    <source>
        <dbReference type="EMBL" id="ROT80251.1"/>
    </source>
</evidence>
<dbReference type="AlphaFoldDB" id="A0A423TUX2"/>
<dbReference type="InterPro" id="IPR003598">
    <property type="entry name" value="Ig_sub2"/>
</dbReference>
<name>A0A423TUX2_PENVA</name>
<dbReference type="GO" id="GO:0098632">
    <property type="term" value="F:cell-cell adhesion mediator activity"/>
    <property type="evidence" value="ECO:0007669"/>
    <property type="project" value="TreeGrafter"/>
</dbReference>
<dbReference type="SUPFAM" id="SSF48726">
    <property type="entry name" value="Immunoglobulin"/>
    <property type="match status" value="4"/>
</dbReference>
<comment type="caution">
    <text evidence="8">The sequence shown here is derived from an EMBL/GenBank/DDBJ whole genome shotgun (WGS) entry which is preliminary data.</text>
</comment>
<evidence type="ECO:0000259" key="6">
    <source>
        <dbReference type="PROSITE" id="PS50835"/>
    </source>
</evidence>
<keyword evidence="2 5" id="KW-0472">Membrane</keyword>
<organism evidence="8 9">
    <name type="scientific">Penaeus vannamei</name>
    <name type="common">Whiteleg shrimp</name>
    <name type="synonym">Litopenaeus vannamei</name>
    <dbReference type="NCBI Taxonomy" id="6689"/>
    <lineage>
        <taxon>Eukaryota</taxon>
        <taxon>Metazoa</taxon>
        <taxon>Ecdysozoa</taxon>
        <taxon>Arthropoda</taxon>
        <taxon>Crustacea</taxon>
        <taxon>Multicrustacea</taxon>
        <taxon>Malacostraca</taxon>
        <taxon>Eumalacostraca</taxon>
        <taxon>Eucarida</taxon>
        <taxon>Decapoda</taxon>
        <taxon>Dendrobranchiata</taxon>
        <taxon>Penaeoidea</taxon>
        <taxon>Penaeidae</taxon>
        <taxon>Penaeus</taxon>
    </lineage>
</organism>
<feature type="domain" description="Ig-like" evidence="6">
    <location>
        <begin position="24"/>
        <end position="106"/>
    </location>
</feature>
<feature type="domain" description="Ig-like" evidence="6">
    <location>
        <begin position="111"/>
        <end position="197"/>
    </location>
</feature>
<dbReference type="EMBL" id="QCYY01001138">
    <property type="protein sequence ID" value="ROT80251.1"/>
    <property type="molecule type" value="Genomic_DNA"/>
</dbReference>
<reference evidence="8 9" key="1">
    <citation type="submission" date="2018-04" db="EMBL/GenBank/DDBJ databases">
        <authorList>
            <person name="Zhang X."/>
            <person name="Yuan J."/>
            <person name="Li F."/>
            <person name="Xiang J."/>
        </authorList>
    </citation>
    <scope>NUCLEOTIDE SEQUENCE [LARGE SCALE GENOMIC DNA]</scope>
    <source>
        <tissue evidence="8">Muscle</tissue>
    </source>
</reference>
<feature type="transmembrane region" description="Helical" evidence="5">
    <location>
        <begin position="515"/>
        <end position="539"/>
    </location>
</feature>
<dbReference type="SUPFAM" id="SSF49265">
    <property type="entry name" value="Fibronectin type III"/>
    <property type="match status" value="1"/>
</dbReference>
<feature type="domain" description="Ig-like" evidence="6">
    <location>
        <begin position="202"/>
        <end position="283"/>
    </location>
</feature>
<sequence length="581" mass="62190">MCTRREEEAESASLFSVLSLKLIGRREEAALSCHTTPSRPRSTITWYSRAGVLQATSTVHSQAVFGGTITRSELTIRATADDNGRVVTCVAQNGLGSSVNVNITVSVLHGPVWVKVPSGRLDFLEGGDLVLTAVAAANPPTVSYSWWRGPEMIIGEGISEDGTGALRLNRIHRNQQGNYSVSAHTSRGTAHSDFFINVQYGPEDVVAATRVTLDKGGTTSVICSAKGNPTPNITWTRSNDNTSVLWWGVGEARLVVERASKEDTGVYLCKASNSVTTAPPAVTALVVTQPPTTPKEYQSVRGWAAIGGNGYLKCHVTAAPTPTFSWSVNGEAFVPNKSKYFVHHPELTDGVALWISVLEVRRVTDRDYTSYTCKAHNTEGEHSLSLTLGPPLPPQAPYNLTATVVTTSAVLSWRHSQPEDSVQGYTVKYHPVDSKEYKFQDVPGRGGTAATIKGLIASTQYAFAVQAYSEQGRSLYSAPFYVTTMRDAVEEAASSSTSTGSSNTGSGTQHRVPRLILIIICLTGAALLILNIVVVTCFLRSERAPSTSFDIATTATTPGSATCVDLVSSDDGSSVARLIIR</sequence>
<dbReference type="InterPro" id="IPR013783">
    <property type="entry name" value="Ig-like_fold"/>
</dbReference>
<dbReference type="GO" id="GO:0070593">
    <property type="term" value="P:dendrite self-avoidance"/>
    <property type="evidence" value="ECO:0007669"/>
    <property type="project" value="TreeGrafter"/>
</dbReference>
<evidence type="ECO:0000256" key="3">
    <source>
        <dbReference type="ARBA" id="ARBA00023157"/>
    </source>
</evidence>
<dbReference type="GO" id="GO:0007411">
    <property type="term" value="P:axon guidance"/>
    <property type="evidence" value="ECO:0007669"/>
    <property type="project" value="TreeGrafter"/>
</dbReference>
<proteinExistence type="predicted"/>
<dbReference type="SMART" id="SM00409">
    <property type="entry name" value="IG"/>
    <property type="match status" value="4"/>
</dbReference>
<keyword evidence="3" id="KW-1015">Disulfide bond</keyword>
<evidence type="ECO:0000256" key="1">
    <source>
        <dbReference type="ARBA" id="ARBA00004167"/>
    </source>
</evidence>
<keyword evidence="9" id="KW-1185">Reference proteome</keyword>
<dbReference type="InterPro" id="IPR007110">
    <property type="entry name" value="Ig-like_dom"/>
</dbReference>
<dbReference type="PANTHER" id="PTHR10075">
    <property type="entry name" value="BASIGIN RELATED"/>
    <property type="match status" value="1"/>
</dbReference>
<dbReference type="GO" id="GO:0007156">
    <property type="term" value="P:homophilic cell adhesion via plasma membrane adhesion molecules"/>
    <property type="evidence" value="ECO:0007669"/>
    <property type="project" value="TreeGrafter"/>
</dbReference>
<dbReference type="Pfam" id="PF13927">
    <property type="entry name" value="Ig_3"/>
    <property type="match status" value="2"/>
</dbReference>
<dbReference type="Proteomes" id="UP000283509">
    <property type="component" value="Unassembled WGS sequence"/>
</dbReference>
<dbReference type="InterPro" id="IPR036179">
    <property type="entry name" value="Ig-like_dom_sf"/>
</dbReference>
<dbReference type="Pfam" id="PF08205">
    <property type="entry name" value="C2-set_2"/>
    <property type="match status" value="1"/>
</dbReference>
<dbReference type="Pfam" id="PF00041">
    <property type="entry name" value="fn3"/>
    <property type="match status" value="1"/>
</dbReference>
<gene>
    <name evidence="8" type="ORF">C7M84_001018</name>
</gene>
<protein>
    <submittedName>
        <fullName evidence="8">Putative nephrin-like protein</fullName>
    </submittedName>
</protein>
<dbReference type="OrthoDB" id="6360807at2759"/>
<keyword evidence="5" id="KW-0812">Transmembrane</keyword>
<dbReference type="GO" id="GO:0005886">
    <property type="term" value="C:plasma membrane"/>
    <property type="evidence" value="ECO:0007669"/>
    <property type="project" value="TreeGrafter"/>
</dbReference>
<evidence type="ECO:0000256" key="4">
    <source>
        <dbReference type="ARBA" id="ARBA00023319"/>
    </source>
</evidence>
<dbReference type="PROSITE" id="PS50835">
    <property type="entry name" value="IG_LIKE"/>
    <property type="match status" value="4"/>
</dbReference>
<dbReference type="SMART" id="SM00060">
    <property type="entry name" value="FN3"/>
    <property type="match status" value="1"/>
</dbReference>
<dbReference type="InterPro" id="IPR036116">
    <property type="entry name" value="FN3_sf"/>
</dbReference>
<dbReference type="CDD" id="cd00063">
    <property type="entry name" value="FN3"/>
    <property type="match status" value="1"/>
</dbReference>
<dbReference type="InterPro" id="IPR003599">
    <property type="entry name" value="Ig_sub"/>
</dbReference>
<accession>A0A423TUX2</accession>
<dbReference type="CDD" id="cd00096">
    <property type="entry name" value="Ig"/>
    <property type="match status" value="1"/>
</dbReference>
<keyword evidence="4" id="KW-0393">Immunoglobulin domain</keyword>
<evidence type="ECO:0000259" key="7">
    <source>
        <dbReference type="PROSITE" id="PS50853"/>
    </source>
</evidence>
<dbReference type="STRING" id="6689.A0A423TUX2"/>